<keyword evidence="7" id="KW-0997">Cell inner membrane</keyword>
<evidence type="ECO:0000259" key="8">
    <source>
        <dbReference type="Pfam" id="PF04290"/>
    </source>
</evidence>
<evidence type="ECO:0000256" key="7">
    <source>
        <dbReference type="RuleBase" id="RU369079"/>
    </source>
</evidence>
<evidence type="ECO:0000256" key="1">
    <source>
        <dbReference type="ARBA" id="ARBA00004651"/>
    </source>
</evidence>
<feature type="transmembrane region" description="Helical" evidence="7">
    <location>
        <begin position="97"/>
        <end position="114"/>
    </location>
</feature>
<keyword evidence="10" id="KW-1185">Reference proteome</keyword>
<dbReference type="RefSeq" id="WP_310799354.1">
    <property type="nucleotide sequence ID" value="NZ_CP123872.1"/>
</dbReference>
<evidence type="ECO:0000313" key="9">
    <source>
        <dbReference type="EMBL" id="WND03501.1"/>
    </source>
</evidence>
<comment type="subcellular location">
    <subcellularLocation>
        <location evidence="7">Cell inner membrane</location>
        <topology evidence="7">Multi-pass membrane protein</topology>
    </subcellularLocation>
    <subcellularLocation>
        <location evidence="1">Cell membrane</location>
        <topology evidence="1">Multi-pass membrane protein</topology>
    </subcellularLocation>
</comment>
<dbReference type="KEGG" id="tmk:QGN29_03830"/>
<evidence type="ECO:0000313" key="10">
    <source>
        <dbReference type="Proteomes" id="UP001268683"/>
    </source>
</evidence>
<proteinExistence type="inferred from homology"/>
<organism evidence="9 10">
    <name type="scientific">Temperatibacter marinus</name>
    <dbReference type="NCBI Taxonomy" id="1456591"/>
    <lineage>
        <taxon>Bacteria</taxon>
        <taxon>Pseudomonadati</taxon>
        <taxon>Pseudomonadota</taxon>
        <taxon>Alphaproteobacteria</taxon>
        <taxon>Kordiimonadales</taxon>
        <taxon>Temperatibacteraceae</taxon>
        <taxon>Temperatibacter</taxon>
    </lineage>
</organism>
<name>A0AA52H9S6_9PROT</name>
<evidence type="ECO:0000256" key="3">
    <source>
        <dbReference type="ARBA" id="ARBA00022475"/>
    </source>
</evidence>
<evidence type="ECO:0000256" key="4">
    <source>
        <dbReference type="ARBA" id="ARBA00022692"/>
    </source>
</evidence>
<sequence length="176" mass="19422">MYRLAGLFLIYALRAEKALTVFAFIVMTLVIVGDVISRKVTGLGIIGAPRIAVFAMIVTAFASFGLASDGRRHLRPKFADQWFPAAWDPVITRIQELLTASFCLAFAGVAIGVVQETYALQEVTRMLQMPVWPMQALIPLVFLVAGIRHAIYGLYLDLRPQLEANPSLSEVEGIKQ</sequence>
<comment type="function">
    <text evidence="7">Part of the tripartite ATP-independent periplasmic (TRAP) transport system.</text>
</comment>
<evidence type="ECO:0000256" key="5">
    <source>
        <dbReference type="ARBA" id="ARBA00022989"/>
    </source>
</evidence>
<keyword evidence="6 7" id="KW-0472">Membrane</keyword>
<dbReference type="InterPro" id="IPR055348">
    <property type="entry name" value="DctQ"/>
</dbReference>
<dbReference type="Proteomes" id="UP001268683">
    <property type="component" value="Chromosome"/>
</dbReference>
<feature type="domain" description="Tripartite ATP-independent periplasmic transporters DctQ component" evidence="8">
    <location>
        <begin position="27"/>
        <end position="150"/>
    </location>
</feature>
<dbReference type="Pfam" id="PF04290">
    <property type="entry name" value="DctQ"/>
    <property type="match status" value="1"/>
</dbReference>
<reference evidence="9" key="1">
    <citation type="submission" date="2023-04" db="EMBL/GenBank/DDBJ databases">
        <title>Complete genome sequence of Temperatibacter marinus.</title>
        <authorList>
            <person name="Rong J.-C."/>
            <person name="Yi M.-L."/>
            <person name="Zhao Q."/>
        </authorList>
    </citation>
    <scope>NUCLEOTIDE SEQUENCE</scope>
    <source>
        <strain evidence="9">NBRC 110045</strain>
    </source>
</reference>
<feature type="transmembrane region" description="Helical" evidence="7">
    <location>
        <begin position="134"/>
        <end position="155"/>
    </location>
</feature>
<dbReference type="GO" id="GO:0022857">
    <property type="term" value="F:transmembrane transporter activity"/>
    <property type="evidence" value="ECO:0007669"/>
    <property type="project" value="UniProtKB-UniRule"/>
</dbReference>
<feature type="transmembrane region" description="Helical" evidence="7">
    <location>
        <begin position="43"/>
        <end position="67"/>
    </location>
</feature>
<keyword evidence="3" id="KW-1003">Cell membrane</keyword>
<evidence type="ECO:0000256" key="6">
    <source>
        <dbReference type="ARBA" id="ARBA00023136"/>
    </source>
</evidence>
<dbReference type="EMBL" id="CP123872">
    <property type="protein sequence ID" value="WND03501.1"/>
    <property type="molecule type" value="Genomic_DNA"/>
</dbReference>
<accession>A0AA52H9S6</accession>
<feature type="transmembrane region" description="Helical" evidence="7">
    <location>
        <begin position="18"/>
        <end position="37"/>
    </location>
</feature>
<protein>
    <recommendedName>
        <fullName evidence="7">TRAP transporter small permease protein</fullName>
    </recommendedName>
</protein>
<dbReference type="AlphaFoldDB" id="A0AA52H9S6"/>
<keyword evidence="5 7" id="KW-1133">Transmembrane helix</keyword>
<dbReference type="GO" id="GO:0005886">
    <property type="term" value="C:plasma membrane"/>
    <property type="evidence" value="ECO:0007669"/>
    <property type="project" value="UniProtKB-SubCell"/>
</dbReference>
<comment type="similarity">
    <text evidence="7">Belongs to the TRAP transporter small permease family.</text>
</comment>
<keyword evidence="4 7" id="KW-0812">Transmembrane</keyword>
<comment type="subunit">
    <text evidence="7">The complex comprises the extracytoplasmic solute receptor protein and the two transmembrane proteins.</text>
</comment>
<keyword evidence="2 7" id="KW-0813">Transport</keyword>
<gene>
    <name evidence="9" type="ORF">QGN29_03830</name>
</gene>
<evidence type="ECO:0000256" key="2">
    <source>
        <dbReference type="ARBA" id="ARBA00022448"/>
    </source>
</evidence>